<dbReference type="CDD" id="cd12294">
    <property type="entry name" value="RRM_Rrp7A"/>
    <property type="match status" value="1"/>
</dbReference>
<dbReference type="InterPro" id="IPR040446">
    <property type="entry name" value="RRP7"/>
</dbReference>
<dbReference type="InterPro" id="IPR024326">
    <property type="entry name" value="RRP7_C"/>
</dbReference>
<sequence>MAPTRKQHASLAFEIPSGFTAIPVKFQLTSKSHHYLYVKEHRVRSENNTRRPLDRTLFVLNIPPYCPEECLYRILSPCGLIQSIELKEKPGPEEEPEPEPAPSKHFRTQSSKGFLVAYVVFKKASSVTAAKKLRPKEAIVLSTEKQPIKTGLQRWVAQYSSASLLQADELQAEVDAFMQAHDKRVAEESARLAEGDGVPDGEGWVKVTRGGRRPALPRTEAANLRAVEAERRRRAKKELLNFYTWQHRESKREHIAELRKKFEEDKQRIAMMREQRKFKPY</sequence>
<reference evidence="5 6" key="1">
    <citation type="submission" date="2021-05" db="EMBL/GenBank/DDBJ databases">
        <authorList>
            <person name="Zahm M."/>
            <person name="Klopp C."/>
            <person name="Cabau C."/>
            <person name="Kuhl H."/>
            <person name="Suciu R."/>
            <person name="Ciorpac M."/>
            <person name="Holostenco D."/>
            <person name="Gessner J."/>
            <person name="Wuertz S."/>
            <person name="Hohne C."/>
            <person name="Stock M."/>
            <person name="Gislard M."/>
            <person name="Lluch J."/>
            <person name="Milhes M."/>
            <person name="Lampietro C."/>
            <person name="Lopez Roques C."/>
            <person name="Donnadieu C."/>
            <person name="Du K."/>
            <person name="Schartl M."/>
            <person name="Guiguen Y."/>
        </authorList>
    </citation>
    <scope>NUCLEOTIDE SEQUENCE [LARGE SCALE GENOMIC DNA]</scope>
    <source>
        <strain evidence="5">Hh-F2</strain>
        <tissue evidence="5">Blood</tissue>
    </source>
</reference>
<feature type="coiled-coil region" evidence="2">
    <location>
        <begin position="248"/>
        <end position="275"/>
    </location>
</feature>
<keyword evidence="2" id="KW-0175">Coiled coil</keyword>
<dbReference type="Proteomes" id="UP001369086">
    <property type="component" value="Unassembled WGS sequence"/>
</dbReference>
<keyword evidence="6" id="KW-1185">Reference proteome</keyword>
<name>A0ABR0YGI5_HUSHU</name>
<dbReference type="InterPro" id="IPR012677">
    <property type="entry name" value="Nucleotide-bd_a/b_plait_sf"/>
</dbReference>
<evidence type="ECO:0000259" key="4">
    <source>
        <dbReference type="Pfam" id="PF17799"/>
    </source>
</evidence>
<feature type="domain" description="Ribosomal RNA-processing protein 7 C-terminal" evidence="3">
    <location>
        <begin position="164"/>
        <end position="281"/>
    </location>
</feature>
<evidence type="ECO:0000313" key="6">
    <source>
        <dbReference type="Proteomes" id="UP001369086"/>
    </source>
</evidence>
<comment type="similarity">
    <text evidence="1">Belongs to the RRP7 family.</text>
</comment>
<dbReference type="PANTHER" id="PTHR13191">
    <property type="entry name" value="RIBOSOMAL RNA PROCESSING PROTEIN 7-RELATED"/>
    <property type="match status" value="1"/>
</dbReference>
<dbReference type="InterPro" id="IPR035979">
    <property type="entry name" value="RBD_domain_sf"/>
</dbReference>
<dbReference type="Pfam" id="PF17799">
    <property type="entry name" value="RRM_Rrp7"/>
    <property type="match status" value="1"/>
</dbReference>
<dbReference type="SUPFAM" id="SSF54928">
    <property type="entry name" value="RNA-binding domain, RBD"/>
    <property type="match status" value="1"/>
</dbReference>
<proteinExistence type="inferred from homology"/>
<evidence type="ECO:0000313" key="5">
    <source>
        <dbReference type="EMBL" id="KAK6471499.1"/>
    </source>
</evidence>
<evidence type="ECO:0000259" key="3">
    <source>
        <dbReference type="Pfam" id="PF12923"/>
    </source>
</evidence>
<dbReference type="Pfam" id="PF12923">
    <property type="entry name" value="RRP7"/>
    <property type="match status" value="1"/>
</dbReference>
<accession>A0ABR0YGI5</accession>
<feature type="domain" description="Rrp7 RRM-like N-terminal" evidence="4">
    <location>
        <begin position="17"/>
        <end position="64"/>
    </location>
</feature>
<dbReference type="CDD" id="cd12951">
    <property type="entry name" value="RRP7_Rrp7A"/>
    <property type="match status" value="1"/>
</dbReference>
<dbReference type="EMBL" id="JAHFZB010000031">
    <property type="protein sequence ID" value="KAK6471499.1"/>
    <property type="molecule type" value="Genomic_DNA"/>
</dbReference>
<dbReference type="Gene3D" id="6.10.250.1770">
    <property type="match status" value="1"/>
</dbReference>
<dbReference type="Gene3D" id="3.30.70.330">
    <property type="match status" value="1"/>
</dbReference>
<organism evidence="5 6">
    <name type="scientific">Huso huso</name>
    <name type="common">Beluga</name>
    <name type="synonym">Acipenser huso</name>
    <dbReference type="NCBI Taxonomy" id="61971"/>
    <lineage>
        <taxon>Eukaryota</taxon>
        <taxon>Metazoa</taxon>
        <taxon>Chordata</taxon>
        <taxon>Craniata</taxon>
        <taxon>Vertebrata</taxon>
        <taxon>Euteleostomi</taxon>
        <taxon>Actinopterygii</taxon>
        <taxon>Chondrostei</taxon>
        <taxon>Acipenseriformes</taxon>
        <taxon>Acipenseridae</taxon>
        <taxon>Huso</taxon>
    </lineage>
</organism>
<dbReference type="InterPro" id="IPR040447">
    <property type="entry name" value="RRM_Rrp7"/>
</dbReference>
<gene>
    <name evidence="5" type="ORF">HHUSO_G29337</name>
</gene>
<evidence type="ECO:0000256" key="1">
    <source>
        <dbReference type="ARBA" id="ARBA00006110"/>
    </source>
</evidence>
<evidence type="ECO:0000256" key="2">
    <source>
        <dbReference type="SAM" id="Coils"/>
    </source>
</evidence>
<dbReference type="InterPro" id="IPR034890">
    <property type="entry name" value="Rrp7A_RRM"/>
</dbReference>
<comment type="caution">
    <text evidence="5">The sequence shown here is derived from an EMBL/GenBank/DDBJ whole genome shotgun (WGS) entry which is preliminary data.</text>
</comment>
<dbReference type="PANTHER" id="PTHR13191:SF0">
    <property type="entry name" value="RIBOSOMAL RNA-PROCESSING PROTEIN 7 HOMOLOG A-RELATED"/>
    <property type="match status" value="1"/>
</dbReference>
<protein>
    <submittedName>
        <fullName evidence="5">Ribosomal RNA-processing protein 7-like protein A</fullName>
    </submittedName>
</protein>